<organism evidence="1 2">
    <name type="scientific">Sorangium cellulosum (strain So ce56)</name>
    <name type="common">Polyangium cellulosum (strain So ce56)</name>
    <dbReference type="NCBI Taxonomy" id="448385"/>
    <lineage>
        <taxon>Bacteria</taxon>
        <taxon>Pseudomonadati</taxon>
        <taxon>Myxococcota</taxon>
        <taxon>Polyangia</taxon>
        <taxon>Polyangiales</taxon>
        <taxon>Polyangiaceae</taxon>
        <taxon>Sorangium</taxon>
    </lineage>
</organism>
<dbReference type="eggNOG" id="COG1520">
    <property type="taxonomic scope" value="Bacteria"/>
</dbReference>
<accession>A9ETP1</accession>
<dbReference type="Proteomes" id="UP000002139">
    <property type="component" value="Chromosome"/>
</dbReference>
<dbReference type="SUPFAM" id="SSF50998">
    <property type="entry name" value="Quinoprotein alcohol dehydrogenase-like"/>
    <property type="match status" value="1"/>
</dbReference>
<sequence length="366" mass="38874">MNQSSTSTCVDGSGSIILAGINSGTINLGDRNIGPGIFVAKFDANGVHVWSRGVHGAPEREPSLLAGIPKVDCTPDGDVFLAGGFAGTIQFDDATFSTYPTDTYDIYIARIDGSTGSWSAADGGWSRQFGGPGDEGVIDFAVHSSKGAIITGNFTQGIEFGNFSSAIDSGMYLASIDNTGKPTWVRSFTNARPSSLSIDALGNSSITGTYEHPVDFGGGELPEWNRNQMTFATQFDISGIHRWSRGLLGQITMSSISVDPLNNVTLFGNASYSLRIDDNEILTVRDFPSALAIKLNPEGKTLWKRWFPTASNHAITAIIAETDLRGENIISGRAINTGSSTATTIDLGTGPQRTGEYSFFITKLGN</sequence>
<proteinExistence type="predicted"/>
<dbReference type="AlphaFoldDB" id="A9ETP1"/>
<protein>
    <submittedName>
        <fullName evidence="1">Uncharacterized protein</fullName>
    </submittedName>
</protein>
<gene>
    <name evidence="1" type="ordered locus">sce0869</name>
</gene>
<dbReference type="EMBL" id="AM746676">
    <property type="protein sequence ID" value="CAN91026.1"/>
    <property type="molecule type" value="Genomic_DNA"/>
</dbReference>
<dbReference type="InterPro" id="IPR011047">
    <property type="entry name" value="Quinoprotein_ADH-like_sf"/>
</dbReference>
<dbReference type="STRING" id="448385.sce0869"/>
<evidence type="ECO:0000313" key="1">
    <source>
        <dbReference type="EMBL" id="CAN91026.1"/>
    </source>
</evidence>
<dbReference type="HOGENOM" id="CLU_756256_0_0_7"/>
<reference evidence="1 2" key="1">
    <citation type="journal article" date="2007" name="Nat. Biotechnol.">
        <title>Complete genome sequence of the myxobacterium Sorangium cellulosum.</title>
        <authorList>
            <person name="Schneiker S."/>
            <person name="Perlova O."/>
            <person name="Kaiser O."/>
            <person name="Gerth K."/>
            <person name="Alici A."/>
            <person name="Altmeyer M.O."/>
            <person name="Bartels D."/>
            <person name="Bekel T."/>
            <person name="Beyer S."/>
            <person name="Bode E."/>
            <person name="Bode H.B."/>
            <person name="Bolten C.J."/>
            <person name="Choudhuri J.V."/>
            <person name="Doss S."/>
            <person name="Elnakady Y.A."/>
            <person name="Frank B."/>
            <person name="Gaigalat L."/>
            <person name="Goesmann A."/>
            <person name="Groeger C."/>
            <person name="Gross F."/>
            <person name="Jelsbak L."/>
            <person name="Jelsbak L."/>
            <person name="Kalinowski J."/>
            <person name="Kegler C."/>
            <person name="Knauber T."/>
            <person name="Konietzny S."/>
            <person name="Kopp M."/>
            <person name="Krause L."/>
            <person name="Krug D."/>
            <person name="Linke B."/>
            <person name="Mahmud T."/>
            <person name="Martinez-Arias R."/>
            <person name="McHardy A.C."/>
            <person name="Merai M."/>
            <person name="Meyer F."/>
            <person name="Mormann S."/>
            <person name="Munoz-Dorado J."/>
            <person name="Perez J."/>
            <person name="Pradella S."/>
            <person name="Rachid S."/>
            <person name="Raddatz G."/>
            <person name="Rosenau F."/>
            <person name="Rueckert C."/>
            <person name="Sasse F."/>
            <person name="Scharfe M."/>
            <person name="Schuster S.C."/>
            <person name="Suen G."/>
            <person name="Treuner-Lange A."/>
            <person name="Velicer G.J."/>
            <person name="Vorholter F.-J."/>
            <person name="Weissman K.J."/>
            <person name="Welch R.D."/>
            <person name="Wenzel S.C."/>
            <person name="Whitworth D.E."/>
            <person name="Wilhelm S."/>
            <person name="Wittmann C."/>
            <person name="Bloecker H."/>
            <person name="Puehler A."/>
            <person name="Mueller R."/>
        </authorList>
    </citation>
    <scope>NUCLEOTIDE SEQUENCE [LARGE SCALE GENOMIC DNA]</scope>
    <source>
        <strain evidence="2">So ce56</strain>
    </source>
</reference>
<dbReference type="KEGG" id="scl:sce0869"/>
<keyword evidence="2" id="KW-1185">Reference proteome</keyword>
<evidence type="ECO:0000313" key="2">
    <source>
        <dbReference type="Proteomes" id="UP000002139"/>
    </source>
</evidence>
<name>A9ETP1_SORC5</name>